<dbReference type="AlphaFoldDB" id="A0A1W5CVA1"/>
<evidence type="ECO:0000256" key="1">
    <source>
        <dbReference type="SAM" id="MobiDB-lite"/>
    </source>
</evidence>
<evidence type="ECO:0000313" key="3">
    <source>
        <dbReference type="EMBL" id="SLM34599.1"/>
    </source>
</evidence>
<dbReference type="EMBL" id="FWEW01000354">
    <property type="protein sequence ID" value="SLM34599.1"/>
    <property type="molecule type" value="Genomic_DNA"/>
</dbReference>
<dbReference type="Pfam" id="PF24626">
    <property type="entry name" value="SH3_Tf2-1"/>
    <property type="match status" value="1"/>
</dbReference>
<accession>A0A1W5CVA1</accession>
<feature type="region of interest" description="Disordered" evidence="1">
    <location>
        <begin position="178"/>
        <end position="249"/>
    </location>
</feature>
<evidence type="ECO:0000259" key="2">
    <source>
        <dbReference type="Pfam" id="PF24626"/>
    </source>
</evidence>
<organism evidence="3 4">
    <name type="scientific">Lasallia pustulata</name>
    <dbReference type="NCBI Taxonomy" id="136370"/>
    <lineage>
        <taxon>Eukaryota</taxon>
        <taxon>Fungi</taxon>
        <taxon>Dikarya</taxon>
        <taxon>Ascomycota</taxon>
        <taxon>Pezizomycotina</taxon>
        <taxon>Lecanoromycetes</taxon>
        <taxon>OSLEUM clade</taxon>
        <taxon>Umbilicariomycetidae</taxon>
        <taxon>Umbilicariales</taxon>
        <taxon>Umbilicariaceae</taxon>
        <taxon>Lasallia</taxon>
    </lineage>
</organism>
<feature type="non-terminal residue" evidence="3">
    <location>
        <position position="281"/>
    </location>
</feature>
<dbReference type="Proteomes" id="UP000192927">
    <property type="component" value="Unassembled WGS sequence"/>
</dbReference>
<name>A0A1W5CVA1_9LECA</name>
<proteinExistence type="predicted"/>
<reference evidence="4" key="1">
    <citation type="submission" date="2017-03" db="EMBL/GenBank/DDBJ databases">
        <authorList>
            <person name="Sharma R."/>
            <person name="Thines M."/>
        </authorList>
    </citation>
    <scope>NUCLEOTIDE SEQUENCE [LARGE SCALE GENOMIC DNA]</scope>
</reference>
<evidence type="ECO:0000313" key="4">
    <source>
        <dbReference type="Proteomes" id="UP000192927"/>
    </source>
</evidence>
<keyword evidence="4" id="KW-1185">Reference proteome</keyword>
<feature type="domain" description="Tf2-1-like SH3-like" evidence="2">
    <location>
        <begin position="35"/>
        <end position="93"/>
    </location>
</feature>
<sequence>MDEVLVFAKKHILEAQEVISKQANKYRKDVDYEIGEMVFLNSRNIKTQKPSKKLDDKMLGPFKIIAKVGRAFWLELPRTMLIYNVFHPSLLQKAATDPLPGQKQTPSPPIVVNDQEEWEQPPSWSVAAHNINIEFPTRAITIAANTITITINVANISAMSVFTAVNIPRVSDFSSAVAAGNSGDPPPPGKPVGPRAQCDEEGSGSGSTGEFVVVATTARKRKGNGVGKQPVWRSKRARRPPLDNASDGDNSCPEWCCGNDNLPAHMQQACCRGRAIWAQPN</sequence>
<dbReference type="InterPro" id="IPR056924">
    <property type="entry name" value="SH3_Tf2-1"/>
</dbReference>
<protein>
    <submittedName>
        <fullName evidence="3">Retrovirus</fullName>
    </submittedName>
</protein>